<accession>A0A7H1NTR4</accession>
<evidence type="ECO:0000313" key="1">
    <source>
        <dbReference type="EMBL" id="QNT79174.1"/>
    </source>
</evidence>
<dbReference type="KEGG" id="ebla:JGUZn3_19690"/>
<sequence length="73" mass="7013">MRELLQTEVILVSGGKRSVGGYLKDLGIGVAGSAATFGLAGAVGGPAAAAGGAFVGAHFGAIGASIKWIIKGD</sequence>
<evidence type="ECO:0000313" key="3">
    <source>
        <dbReference type="Proteomes" id="UP000516349"/>
    </source>
</evidence>
<organism evidence="1 3">
    <name type="scientific">Entomobacter blattae</name>
    <dbReference type="NCBI Taxonomy" id="2762277"/>
    <lineage>
        <taxon>Bacteria</taxon>
        <taxon>Pseudomonadati</taxon>
        <taxon>Pseudomonadota</taxon>
        <taxon>Alphaproteobacteria</taxon>
        <taxon>Acetobacterales</taxon>
        <taxon>Acetobacteraceae</taxon>
        <taxon>Entomobacter</taxon>
    </lineage>
</organism>
<gene>
    <name evidence="1" type="ORF">JGUZn3_19690</name>
    <name evidence="2" type="ORF">JGUZn3_22580</name>
</gene>
<dbReference type="AlphaFoldDB" id="A0A7H1NTR4"/>
<proteinExistence type="predicted"/>
<reference evidence="1 3" key="1">
    <citation type="submission" date="2020-08" db="EMBL/GenBank/DDBJ databases">
        <title>Complete genome sequence of Entomobacter blattae G55GP.</title>
        <authorList>
            <person name="Poehlein A."/>
            <person name="Guzman J."/>
            <person name="Daniel R."/>
            <person name="Vilcinskas A."/>
        </authorList>
    </citation>
    <scope>NUCLEOTIDE SEQUENCE [LARGE SCALE GENOMIC DNA]</scope>
    <source>
        <strain evidence="1 3">G55GP</strain>
    </source>
</reference>
<dbReference type="KEGG" id="ebla:JGUZn3_22580"/>
<keyword evidence="3" id="KW-1185">Reference proteome</keyword>
<evidence type="ECO:0008006" key="4">
    <source>
        <dbReference type="Google" id="ProtNLM"/>
    </source>
</evidence>
<evidence type="ECO:0000313" key="2">
    <source>
        <dbReference type="EMBL" id="QNT79459.1"/>
    </source>
</evidence>
<dbReference type="RefSeq" id="WP_203413357.1">
    <property type="nucleotide sequence ID" value="NZ_CP060244.1"/>
</dbReference>
<name>A0A7H1NTR4_9PROT</name>
<protein>
    <recommendedName>
        <fullName evidence="4">Bacteriocin</fullName>
    </recommendedName>
</protein>
<dbReference type="EMBL" id="CP060244">
    <property type="protein sequence ID" value="QNT79459.1"/>
    <property type="molecule type" value="Genomic_DNA"/>
</dbReference>
<dbReference type="Proteomes" id="UP000516349">
    <property type="component" value="Chromosome"/>
</dbReference>
<dbReference type="EMBL" id="CP060244">
    <property type="protein sequence ID" value="QNT79174.1"/>
    <property type="molecule type" value="Genomic_DNA"/>
</dbReference>